<dbReference type="Proteomes" id="UP000637061">
    <property type="component" value="Unassembled WGS sequence"/>
</dbReference>
<reference evidence="4" key="1">
    <citation type="submission" date="2020-12" db="EMBL/GenBank/DDBJ databases">
        <title>Enhanced detection system for hospital associated transmission using whole genome sequencing surveillance.</title>
        <authorList>
            <person name="Harrison L.H."/>
            <person name="Van Tyne D."/>
            <person name="Marsh J.W."/>
            <person name="Griffith M.P."/>
            <person name="Snyder D.J."/>
            <person name="Cooper V.S."/>
            <person name="Mustapha M."/>
        </authorList>
    </citation>
    <scope>NUCLEOTIDE SEQUENCE</scope>
    <source>
        <strain evidence="4">PSB00042</strain>
    </source>
</reference>
<dbReference type="RefSeq" id="WP_198747694.1">
    <property type="nucleotide sequence ID" value="NZ_JAEHTE010000023.1"/>
</dbReference>
<dbReference type="Pfam" id="PF07282">
    <property type="entry name" value="Cas12f1-like_TNB"/>
    <property type="match status" value="1"/>
</dbReference>
<dbReference type="AlphaFoldDB" id="A0A8I1EFL2"/>
<organism evidence="4 5">
    <name type="scientific">Pseudomonas putida</name>
    <name type="common">Arthrobacter siderocapsulatus</name>
    <dbReference type="NCBI Taxonomy" id="303"/>
    <lineage>
        <taxon>Bacteria</taxon>
        <taxon>Pseudomonadati</taxon>
        <taxon>Pseudomonadota</taxon>
        <taxon>Gammaproteobacteria</taxon>
        <taxon>Pseudomonadales</taxon>
        <taxon>Pseudomonadaceae</taxon>
        <taxon>Pseudomonas</taxon>
    </lineage>
</organism>
<keyword evidence="1" id="KW-0238">DNA-binding</keyword>
<evidence type="ECO:0000313" key="5">
    <source>
        <dbReference type="Proteomes" id="UP000637061"/>
    </source>
</evidence>
<evidence type="ECO:0000256" key="1">
    <source>
        <dbReference type="ARBA" id="ARBA00023125"/>
    </source>
</evidence>
<dbReference type="NCBIfam" id="NF040570">
    <property type="entry name" value="guided_TnpB"/>
    <property type="match status" value="1"/>
</dbReference>
<dbReference type="GO" id="GO:0003677">
    <property type="term" value="F:DNA binding"/>
    <property type="evidence" value="ECO:0007669"/>
    <property type="project" value="UniProtKB-KW"/>
</dbReference>
<dbReference type="EMBL" id="JAEHTE010000023">
    <property type="protein sequence ID" value="MBI6885765.1"/>
    <property type="molecule type" value="Genomic_DNA"/>
</dbReference>
<dbReference type="InterPro" id="IPR010095">
    <property type="entry name" value="Cas12f1-like_TNB"/>
</dbReference>
<evidence type="ECO:0000313" key="4">
    <source>
        <dbReference type="EMBL" id="MBI6885765.1"/>
    </source>
</evidence>
<evidence type="ECO:0000256" key="2">
    <source>
        <dbReference type="SAM" id="MobiDB-lite"/>
    </source>
</evidence>
<evidence type="ECO:0000259" key="3">
    <source>
        <dbReference type="Pfam" id="PF07282"/>
    </source>
</evidence>
<proteinExistence type="predicted"/>
<feature type="region of interest" description="Disordered" evidence="2">
    <location>
        <begin position="463"/>
        <end position="500"/>
    </location>
</feature>
<gene>
    <name evidence="4" type="ORF">JEU22_17810</name>
</gene>
<accession>A0A8I1EFL2</accession>
<sequence>MNQVLLPYGVSQEEQTPNLIRSFCFPMILTEKQKNQLHKVLDLGHEIRERAVEQRIADREKNRPLKQAGEKPAYLNLIEQRKLISAWMKSEPRFSLIHSQVAQDLCARVDKADKQWLKGFKTGDKRAKPARHQDRKFFRSITYPQYGNGARLSAGRVWFSKLGTFRLHDYQKITGTKKTVSIVWKQGKFWAVFTAEQAAKDWFPSTKQWADKPTVAGDFGLKSLLTLSDGVVFDPPRRLREAFQKLRTIQKSVSRKLEARKAAWEAEKALLKMQEKTISPLREYPRSARLVADIRRLAKAHTKVERCRGHDHAKIASVLDSEYSRVALEDHGAQFMIRNRRLAKSASDRALCSLKSRIKSTLSADRLLMVSTTDANGGGNSQTCTCGATVPKDLKDRVHTCPSCGRVGDRDVVAADRAHVRAFGVLTQVRGQRICERGEHESEGVDRHLGESVSQENGFGMFVEAQTSQASLARENTEGGKPTSEDKTGLVQPESKTLTP</sequence>
<name>A0A8I1EFL2_PSEPU</name>
<protein>
    <submittedName>
        <fullName evidence="4">Transposase</fullName>
    </submittedName>
</protein>
<comment type="caution">
    <text evidence="4">The sequence shown here is derived from an EMBL/GenBank/DDBJ whole genome shotgun (WGS) entry which is preliminary data.</text>
</comment>
<feature type="compositionally biased region" description="Basic and acidic residues" evidence="2">
    <location>
        <begin position="475"/>
        <end position="488"/>
    </location>
</feature>
<feature type="domain" description="Cas12f1-like TNB" evidence="3">
    <location>
        <begin position="381"/>
        <end position="415"/>
    </location>
</feature>